<dbReference type="AlphaFoldDB" id="A0A2U3KXT4"/>
<dbReference type="EMBL" id="OMOF01000234">
    <property type="protein sequence ID" value="SPF44471.1"/>
    <property type="molecule type" value="Genomic_DNA"/>
</dbReference>
<dbReference type="Proteomes" id="UP000238916">
    <property type="component" value="Unassembled WGS sequence"/>
</dbReference>
<accession>A0A2U3KXT4</accession>
<name>A0A2U3KXT4_9FIRM</name>
<sequence>MGSHIQLFNLSIVRVVVVFTVRLTTKNNVRCALTCAQRVSALFSHLLYQPQYMAHFKSPLKIDYQN</sequence>
<protein>
    <submittedName>
        <fullName evidence="1">Uncharacterized protein</fullName>
    </submittedName>
</protein>
<reference evidence="2" key="1">
    <citation type="submission" date="2018-02" db="EMBL/GenBank/DDBJ databases">
        <authorList>
            <person name="Hausmann B."/>
        </authorList>
    </citation>
    <scope>NUCLEOTIDE SEQUENCE [LARGE SCALE GENOMIC DNA]</scope>
    <source>
        <strain evidence="2">Peat soil MAG SbF1</strain>
    </source>
</reference>
<organism evidence="1 2">
    <name type="scientific">Candidatus Desulfosporosinus infrequens</name>
    <dbReference type="NCBI Taxonomy" id="2043169"/>
    <lineage>
        <taxon>Bacteria</taxon>
        <taxon>Bacillati</taxon>
        <taxon>Bacillota</taxon>
        <taxon>Clostridia</taxon>
        <taxon>Eubacteriales</taxon>
        <taxon>Desulfitobacteriaceae</taxon>
        <taxon>Desulfosporosinus</taxon>
    </lineage>
</organism>
<proteinExistence type="predicted"/>
<evidence type="ECO:0000313" key="1">
    <source>
        <dbReference type="EMBL" id="SPF44471.1"/>
    </source>
</evidence>
<gene>
    <name evidence="1" type="ORF">SBF1_3090005</name>
</gene>
<evidence type="ECO:0000313" key="2">
    <source>
        <dbReference type="Proteomes" id="UP000238916"/>
    </source>
</evidence>